<dbReference type="AlphaFoldDB" id="A0A0E9RX40"/>
<proteinExistence type="predicted"/>
<sequence>MTRGVAVQRRVKFYGMNPSNSG</sequence>
<organism evidence="1">
    <name type="scientific">Anguilla anguilla</name>
    <name type="common">European freshwater eel</name>
    <name type="synonym">Muraena anguilla</name>
    <dbReference type="NCBI Taxonomy" id="7936"/>
    <lineage>
        <taxon>Eukaryota</taxon>
        <taxon>Metazoa</taxon>
        <taxon>Chordata</taxon>
        <taxon>Craniata</taxon>
        <taxon>Vertebrata</taxon>
        <taxon>Euteleostomi</taxon>
        <taxon>Actinopterygii</taxon>
        <taxon>Neopterygii</taxon>
        <taxon>Teleostei</taxon>
        <taxon>Anguilliformes</taxon>
        <taxon>Anguillidae</taxon>
        <taxon>Anguilla</taxon>
    </lineage>
</organism>
<reference evidence="1" key="2">
    <citation type="journal article" date="2015" name="Fish Shellfish Immunol.">
        <title>Early steps in the European eel (Anguilla anguilla)-Vibrio vulnificus interaction in the gills: Role of the RtxA13 toxin.</title>
        <authorList>
            <person name="Callol A."/>
            <person name="Pajuelo D."/>
            <person name="Ebbesson L."/>
            <person name="Teles M."/>
            <person name="MacKenzie S."/>
            <person name="Amaro C."/>
        </authorList>
    </citation>
    <scope>NUCLEOTIDE SEQUENCE</scope>
</reference>
<evidence type="ECO:0000313" key="1">
    <source>
        <dbReference type="EMBL" id="JAH33447.1"/>
    </source>
</evidence>
<protein>
    <submittedName>
        <fullName evidence="1">Uncharacterized protein</fullName>
    </submittedName>
</protein>
<dbReference type="EMBL" id="GBXM01069190">
    <property type="protein sequence ID" value="JAH39387.1"/>
    <property type="molecule type" value="Transcribed_RNA"/>
</dbReference>
<dbReference type="EMBL" id="GBXM01075130">
    <property type="protein sequence ID" value="JAH33447.1"/>
    <property type="molecule type" value="Transcribed_RNA"/>
</dbReference>
<accession>A0A0E9RX40</accession>
<name>A0A0E9RX40_ANGAN</name>
<reference evidence="1" key="1">
    <citation type="submission" date="2014-11" db="EMBL/GenBank/DDBJ databases">
        <authorList>
            <person name="Amaro Gonzalez C."/>
        </authorList>
    </citation>
    <scope>NUCLEOTIDE SEQUENCE</scope>
</reference>